<organism evidence="3 4">
    <name type="scientific">Mycolicibacterium canariasense</name>
    <name type="common">Mycobacterium canariasense</name>
    <dbReference type="NCBI Taxonomy" id="228230"/>
    <lineage>
        <taxon>Bacteria</taxon>
        <taxon>Bacillati</taxon>
        <taxon>Actinomycetota</taxon>
        <taxon>Actinomycetes</taxon>
        <taxon>Mycobacteriales</taxon>
        <taxon>Mycobacteriaceae</taxon>
        <taxon>Mycolicibacterium</taxon>
    </lineage>
</organism>
<dbReference type="InterPro" id="IPR050345">
    <property type="entry name" value="Aliph_Amidase/BUP"/>
</dbReference>
<feature type="domain" description="CN hydrolase" evidence="2">
    <location>
        <begin position="5"/>
        <end position="235"/>
    </location>
</feature>
<proteinExistence type="predicted"/>
<evidence type="ECO:0000313" key="3">
    <source>
        <dbReference type="EMBL" id="GAS98597.1"/>
    </source>
</evidence>
<protein>
    <submittedName>
        <fullName evidence="3">Amidohydrolase</fullName>
    </submittedName>
</protein>
<comment type="caution">
    <text evidence="3">The sequence shown here is derived from an EMBL/GenBank/DDBJ whole genome shotgun (WGS) entry which is preliminary data.</text>
</comment>
<dbReference type="SUPFAM" id="SSF56317">
    <property type="entry name" value="Carbon-nitrogen hydrolase"/>
    <property type="match status" value="1"/>
</dbReference>
<reference evidence="4" key="1">
    <citation type="journal article" date="2016" name="Genome Announc.">
        <title>Draft Genome Sequences of Five Rapidly Growing Mycobacterium Species, M. thermoresistibile, M. fortuitum subsp. acetamidolyticum, M. canariasense, M. brisbanense, and M. novocastrense.</title>
        <authorList>
            <person name="Katahira K."/>
            <person name="Ogura Y."/>
            <person name="Gotoh Y."/>
            <person name="Hayashi T."/>
        </authorList>
    </citation>
    <scope>NUCLEOTIDE SEQUENCE [LARGE SCALE GENOMIC DNA]</scope>
    <source>
        <strain evidence="4">JCM15298</strain>
    </source>
</reference>
<name>A0A117IBX6_MYCCR</name>
<dbReference type="InterPro" id="IPR036526">
    <property type="entry name" value="C-N_Hydrolase_sf"/>
</dbReference>
<dbReference type="GO" id="GO:0050126">
    <property type="term" value="F:N-carbamoylputrescine amidase activity"/>
    <property type="evidence" value="ECO:0007669"/>
    <property type="project" value="TreeGrafter"/>
</dbReference>
<dbReference type="Pfam" id="PF00795">
    <property type="entry name" value="CN_hydrolase"/>
    <property type="match status" value="1"/>
</dbReference>
<dbReference type="GO" id="GO:0033388">
    <property type="term" value="P:putrescine biosynthetic process from arginine"/>
    <property type="evidence" value="ECO:0007669"/>
    <property type="project" value="TreeGrafter"/>
</dbReference>
<dbReference type="Gene3D" id="3.60.110.10">
    <property type="entry name" value="Carbon-nitrogen hydrolase"/>
    <property type="match status" value="1"/>
</dbReference>
<dbReference type="AlphaFoldDB" id="A0A117IBX6"/>
<dbReference type="PANTHER" id="PTHR43674">
    <property type="entry name" value="NITRILASE C965.09-RELATED"/>
    <property type="match status" value="1"/>
</dbReference>
<dbReference type="InterPro" id="IPR003010">
    <property type="entry name" value="C-N_Hydrolase"/>
</dbReference>
<dbReference type="PANTHER" id="PTHR43674:SF2">
    <property type="entry name" value="BETA-UREIDOPROPIONASE"/>
    <property type="match status" value="1"/>
</dbReference>
<dbReference type="RefSeq" id="WP_062659405.1">
    <property type="nucleotide sequence ID" value="NZ_BCSY01000086.1"/>
</dbReference>
<reference evidence="4" key="2">
    <citation type="submission" date="2016-02" db="EMBL/GenBank/DDBJ databases">
        <title>Draft genome sequence of five rapidly growing Mycobacterium species.</title>
        <authorList>
            <person name="Katahira K."/>
            <person name="Gotou Y."/>
            <person name="Iida K."/>
            <person name="Ogura Y."/>
            <person name="Hayashi T."/>
        </authorList>
    </citation>
    <scope>NUCLEOTIDE SEQUENCE [LARGE SCALE GENOMIC DNA]</scope>
    <source>
        <strain evidence="4">JCM15298</strain>
    </source>
</reference>
<keyword evidence="4" id="KW-1185">Reference proteome</keyword>
<dbReference type="Proteomes" id="UP000069443">
    <property type="component" value="Unassembled WGS sequence"/>
</dbReference>
<sequence length="248" mass="26041">MDIELSIAVAQPHTATGAVDANVDAHAALIDQSRARLVVFPELSLTGYQLDTTPIDIASDVLGPLVSICAAMGSVALVGAPVLSNGRHYIATVLVDSSGPSVVYRKTYLGDDEQARFCPGPGPQVIDLDGWRIGLGICRDTGVDEHINGTAQLGVDLYACGVVHHEWELAEQQRRARNIAATCRAPVAMASFAGPTGAGYLTTAGHSAIWSAESTLIVQADHQPSQIARTALIRKPAQAAPTRNTIDS</sequence>
<keyword evidence="1 3" id="KW-0378">Hydrolase</keyword>
<dbReference type="EMBL" id="BCSY01000086">
    <property type="protein sequence ID" value="GAS98597.1"/>
    <property type="molecule type" value="Genomic_DNA"/>
</dbReference>
<accession>A0A117IBX6</accession>
<dbReference type="OrthoDB" id="4532287at2"/>
<dbReference type="PROSITE" id="PS50263">
    <property type="entry name" value="CN_HYDROLASE"/>
    <property type="match status" value="1"/>
</dbReference>
<dbReference type="STRING" id="228230.RMCC_5562"/>
<evidence type="ECO:0000259" key="2">
    <source>
        <dbReference type="PROSITE" id="PS50263"/>
    </source>
</evidence>
<gene>
    <name evidence="3" type="ORF">RMCC_5562</name>
</gene>
<evidence type="ECO:0000313" key="4">
    <source>
        <dbReference type="Proteomes" id="UP000069443"/>
    </source>
</evidence>
<evidence type="ECO:0000256" key="1">
    <source>
        <dbReference type="ARBA" id="ARBA00022801"/>
    </source>
</evidence>
<dbReference type="CDD" id="cd07197">
    <property type="entry name" value="nitrilase"/>
    <property type="match status" value="1"/>
</dbReference>